<name>A0A0C9ZDX9_9AGAM</name>
<dbReference type="Pfam" id="PF26640">
    <property type="entry name" value="DUF8212"/>
    <property type="match status" value="1"/>
</dbReference>
<gene>
    <name evidence="3" type="ORF">PISMIDRAFT_682062</name>
</gene>
<dbReference type="OrthoDB" id="2645604at2759"/>
<dbReference type="EMBL" id="KN833760">
    <property type="protein sequence ID" value="KIK20667.1"/>
    <property type="molecule type" value="Genomic_DNA"/>
</dbReference>
<reference evidence="3 4" key="1">
    <citation type="submission" date="2014-04" db="EMBL/GenBank/DDBJ databases">
        <authorList>
            <consortium name="DOE Joint Genome Institute"/>
            <person name="Kuo A."/>
            <person name="Kohler A."/>
            <person name="Costa M.D."/>
            <person name="Nagy L.G."/>
            <person name="Floudas D."/>
            <person name="Copeland A."/>
            <person name="Barry K.W."/>
            <person name="Cichocki N."/>
            <person name="Veneault-Fourrey C."/>
            <person name="LaButti K."/>
            <person name="Lindquist E.A."/>
            <person name="Lipzen A."/>
            <person name="Lundell T."/>
            <person name="Morin E."/>
            <person name="Murat C."/>
            <person name="Sun H."/>
            <person name="Tunlid A."/>
            <person name="Henrissat B."/>
            <person name="Grigoriev I.V."/>
            <person name="Hibbett D.S."/>
            <person name="Martin F."/>
            <person name="Nordberg H.P."/>
            <person name="Cantor M.N."/>
            <person name="Hua S.X."/>
        </authorList>
    </citation>
    <scope>NUCLEOTIDE SEQUENCE [LARGE SCALE GENOMIC DNA]</scope>
    <source>
        <strain evidence="3 4">441</strain>
    </source>
</reference>
<keyword evidence="4" id="KW-1185">Reference proteome</keyword>
<keyword evidence="1" id="KW-0472">Membrane</keyword>
<sequence length="610" mass="68189">GWPEWFSRGWTLQELIAPTDLQFFNKDWLYIGDKRNLARMLVEITRVPRGVLEDGLAAYGPSVAQVMSWAADRRTTRVEDRAYSLMGLLDVNMPMLYGEGKKAFLRLQQEIIRKSSDQTIFAWNPTGETPQACCVLADDPSPFRDCHDIVQMDAKEFYSKLVDLWGIPNTTYTGPSQRPSIFSFLSDASPQKWTIEMQSFHAFTVTNMGIHVQLPIRRYRGYPLVLQAALACREGGSSNPIIINLVPWRTKCYRYTGKVGCDPVPLSYQHSQVILAYEGAGAPSGIVIERMDGVAALLLDQCTARTGIKVQDSGEDRFGVTSAEIHGTPGLWLRIFTSVIVLLLKVSAYSPGWLWMIALLGAVPFFEAASVVVGLLWILSEVSAVTPAIRRCASECPSPGEYILGSGTEIVLLRGKGRAVPSVTHGQTVFLPHILQDVRNLVAFLCAILLSSEGLLLELSASSALLMFLQWGLLLCMLSLSVSSLIRPKALHRWSLIQVVYRLKLRKYLFSTRVTGVVFVLLLLRSEKAAEVMNELLPIPSTRAWKKWKTIVLDRISHGGNLNIDTTLWDDGTWTDREREMLVGLFRNARDAYGVFERHIAESAFEHPPV</sequence>
<dbReference type="PANTHER" id="PTHR10622:SF12">
    <property type="entry name" value="HET DOMAIN-CONTAINING PROTEIN"/>
    <property type="match status" value="1"/>
</dbReference>
<evidence type="ECO:0000259" key="2">
    <source>
        <dbReference type="Pfam" id="PF26640"/>
    </source>
</evidence>
<keyword evidence="1" id="KW-1133">Transmembrane helix</keyword>
<feature type="non-terminal residue" evidence="3">
    <location>
        <position position="1"/>
    </location>
</feature>
<feature type="transmembrane region" description="Helical" evidence="1">
    <location>
        <begin position="331"/>
        <end position="348"/>
    </location>
</feature>
<feature type="transmembrane region" description="Helical" evidence="1">
    <location>
        <begin position="465"/>
        <end position="486"/>
    </location>
</feature>
<dbReference type="PANTHER" id="PTHR10622">
    <property type="entry name" value="HET DOMAIN-CONTAINING PROTEIN"/>
    <property type="match status" value="1"/>
</dbReference>
<dbReference type="STRING" id="765257.A0A0C9ZDX9"/>
<proteinExistence type="predicted"/>
<evidence type="ECO:0000256" key="1">
    <source>
        <dbReference type="SAM" id="Phobius"/>
    </source>
</evidence>
<dbReference type="Proteomes" id="UP000054018">
    <property type="component" value="Unassembled WGS sequence"/>
</dbReference>
<evidence type="ECO:0000313" key="3">
    <source>
        <dbReference type="EMBL" id="KIK20667.1"/>
    </source>
</evidence>
<dbReference type="HOGENOM" id="CLU_019844_0_0_1"/>
<feature type="transmembrane region" description="Helical" evidence="1">
    <location>
        <begin position="354"/>
        <end position="379"/>
    </location>
</feature>
<keyword evidence="1" id="KW-0812">Transmembrane</keyword>
<organism evidence="3 4">
    <name type="scientific">Pisolithus microcarpus 441</name>
    <dbReference type="NCBI Taxonomy" id="765257"/>
    <lineage>
        <taxon>Eukaryota</taxon>
        <taxon>Fungi</taxon>
        <taxon>Dikarya</taxon>
        <taxon>Basidiomycota</taxon>
        <taxon>Agaricomycotina</taxon>
        <taxon>Agaricomycetes</taxon>
        <taxon>Agaricomycetidae</taxon>
        <taxon>Boletales</taxon>
        <taxon>Sclerodermatineae</taxon>
        <taxon>Pisolithaceae</taxon>
        <taxon>Pisolithus</taxon>
    </lineage>
</organism>
<protein>
    <recommendedName>
        <fullName evidence="2">DUF8212 domain-containing protein</fullName>
    </recommendedName>
</protein>
<accession>A0A0C9ZDX9</accession>
<dbReference type="AlphaFoldDB" id="A0A0C9ZDX9"/>
<feature type="domain" description="DUF8212" evidence="2">
    <location>
        <begin position="102"/>
        <end position="216"/>
    </location>
</feature>
<dbReference type="InterPro" id="IPR058525">
    <property type="entry name" value="DUF8212"/>
</dbReference>
<evidence type="ECO:0000313" key="4">
    <source>
        <dbReference type="Proteomes" id="UP000054018"/>
    </source>
</evidence>
<reference evidence="4" key="2">
    <citation type="submission" date="2015-01" db="EMBL/GenBank/DDBJ databases">
        <title>Evolutionary Origins and Diversification of the Mycorrhizal Mutualists.</title>
        <authorList>
            <consortium name="DOE Joint Genome Institute"/>
            <consortium name="Mycorrhizal Genomics Consortium"/>
            <person name="Kohler A."/>
            <person name="Kuo A."/>
            <person name="Nagy L.G."/>
            <person name="Floudas D."/>
            <person name="Copeland A."/>
            <person name="Barry K.W."/>
            <person name="Cichocki N."/>
            <person name="Veneault-Fourrey C."/>
            <person name="LaButti K."/>
            <person name="Lindquist E.A."/>
            <person name="Lipzen A."/>
            <person name="Lundell T."/>
            <person name="Morin E."/>
            <person name="Murat C."/>
            <person name="Riley R."/>
            <person name="Ohm R."/>
            <person name="Sun H."/>
            <person name="Tunlid A."/>
            <person name="Henrissat B."/>
            <person name="Grigoriev I.V."/>
            <person name="Hibbett D.S."/>
            <person name="Martin F."/>
        </authorList>
    </citation>
    <scope>NUCLEOTIDE SEQUENCE [LARGE SCALE GENOMIC DNA]</scope>
    <source>
        <strain evidence="4">441</strain>
    </source>
</reference>